<evidence type="ECO:0000313" key="2">
    <source>
        <dbReference type="EMBL" id="OUS14522.1"/>
    </source>
</evidence>
<dbReference type="PANTHER" id="PTHR22642">
    <property type="entry name" value="IMIDAZOLONEPROPIONASE"/>
    <property type="match status" value="1"/>
</dbReference>
<dbReference type="SUPFAM" id="SSF51556">
    <property type="entry name" value="Metallo-dependent hydrolases"/>
    <property type="match status" value="1"/>
</dbReference>
<dbReference type="InterPro" id="IPR011059">
    <property type="entry name" value="Metal-dep_hydrolase_composite"/>
</dbReference>
<proteinExistence type="predicted"/>
<evidence type="ECO:0000259" key="1">
    <source>
        <dbReference type="Pfam" id="PF07969"/>
    </source>
</evidence>
<dbReference type="RefSeq" id="WP_303686877.1">
    <property type="nucleotide sequence ID" value="NZ_CAJXYO010000007.1"/>
</dbReference>
<dbReference type="InterPro" id="IPR013108">
    <property type="entry name" value="Amidohydro_3"/>
</dbReference>
<dbReference type="GO" id="GO:0016810">
    <property type="term" value="F:hydrolase activity, acting on carbon-nitrogen (but not peptide) bonds"/>
    <property type="evidence" value="ECO:0007669"/>
    <property type="project" value="InterPro"/>
</dbReference>
<dbReference type="CDD" id="cd01300">
    <property type="entry name" value="YtcJ_like"/>
    <property type="match status" value="1"/>
</dbReference>
<name>A0A1Z8AW12_9FLAO</name>
<dbReference type="PANTHER" id="PTHR22642:SF2">
    <property type="entry name" value="PROTEIN LONG AFTER FAR-RED 3"/>
    <property type="match status" value="1"/>
</dbReference>
<feature type="domain" description="Amidohydrolase 3" evidence="1">
    <location>
        <begin position="71"/>
        <end position="543"/>
    </location>
</feature>
<keyword evidence="2" id="KW-0378">Hydrolase</keyword>
<dbReference type="Gene3D" id="3.20.20.140">
    <property type="entry name" value="Metal-dependent hydrolases"/>
    <property type="match status" value="1"/>
</dbReference>
<dbReference type="SUPFAM" id="SSF51338">
    <property type="entry name" value="Composite domain of metallo-dependent hydrolases"/>
    <property type="match status" value="1"/>
</dbReference>
<dbReference type="EMBL" id="MAAX01000119">
    <property type="protein sequence ID" value="OUS14522.1"/>
    <property type="molecule type" value="Genomic_DNA"/>
</dbReference>
<organism evidence="2 3">
    <name type="scientific">Nonlabens dokdonensis</name>
    <dbReference type="NCBI Taxonomy" id="328515"/>
    <lineage>
        <taxon>Bacteria</taxon>
        <taxon>Pseudomonadati</taxon>
        <taxon>Bacteroidota</taxon>
        <taxon>Flavobacteriia</taxon>
        <taxon>Flavobacteriales</taxon>
        <taxon>Flavobacteriaceae</taxon>
        <taxon>Nonlabens</taxon>
    </lineage>
</organism>
<dbReference type="Pfam" id="PF07969">
    <property type="entry name" value="Amidohydro_3"/>
    <property type="match status" value="1"/>
</dbReference>
<dbReference type="AlphaFoldDB" id="A0A1Z8AW12"/>
<dbReference type="Proteomes" id="UP000196102">
    <property type="component" value="Unassembled WGS sequence"/>
</dbReference>
<accession>A0A1Z8AW12</accession>
<reference evidence="3" key="1">
    <citation type="journal article" date="2017" name="Proc. Natl. Acad. Sci. U.S.A.">
        <title>Simulation of Deepwater Horizon oil plume reveals substrate specialization within a complex community of hydrocarbon-degraders.</title>
        <authorList>
            <person name="Hu P."/>
            <person name="Dubinsky E.A."/>
            <person name="Probst A.J."/>
            <person name="Wang J."/>
            <person name="Sieber C.M.K."/>
            <person name="Tom L.M."/>
            <person name="Gardinali P."/>
            <person name="Banfield J.F."/>
            <person name="Atlas R.M."/>
            <person name="Andersen G.L."/>
        </authorList>
    </citation>
    <scope>NUCLEOTIDE SEQUENCE [LARGE SCALE GENOMIC DNA]</scope>
</reference>
<sequence length="546" mass="60921">MKKTLLLLALIIFISCEQETQKAADLIIENATIYTVDEQFSTATALAVKDGKVIFTGTQDELIAENFNASETIDANGKFIYPGLIDAHCHFYGLGQQLQRVDLVGTTSYDEVIQKVTDFQNEKNKPFIIGRGWDQNDWDVKEFPTNQELNELFPDTPVALTRIDGHAMIANDAALKLAGIDTDTDPFGGAIEQKDGKLTGILVDNPMELVEAVFPKESTQETIKSLMDAQDINFSYGITTVDDAGLMRSTIETIDSLQQDGALKMKIYAMISNTPENLDFYLTKGIVKTDRLNVRSVKFYADGALGSRGAAMKEEYTDKHNHFGALLSSVKDFKGIAKRIAKSNYQMNTHAIGDSANYVVLQAYKELLDGKKDRRWRVEHAQIVDPNDFDLFDEENILPSVQPTHATSDMYWAEDRVGDERIKGAYAYKKLLGESKMLALGTDYPVEQVNPFLTFYAAVARKDTSGYPEEGFRPEQALSREEALRGMTIWAAYSNFEENEKGSLEIGKAADFIMLDQDLMEVAIDQVPNMKVAATYSNGELVYSSK</sequence>
<gene>
    <name evidence="2" type="ORF">A9Q93_07930</name>
</gene>
<dbReference type="InterPro" id="IPR033932">
    <property type="entry name" value="YtcJ-like"/>
</dbReference>
<evidence type="ECO:0000313" key="3">
    <source>
        <dbReference type="Proteomes" id="UP000196102"/>
    </source>
</evidence>
<dbReference type="InterPro" id="IPR032466">
    <property type="entry name" value="Metal_Hydrolase"/>
</dbReference>
<dbReference type="Gene3D" id="3.10.310.70">
    <property type="match status" value="1"/>
</dbReference>
<dbReference type="Gene3D" id="2.30.40.10">
    <property type="entry name" value="Urease, subunit C, domain 1"/>
    <property type="match status" value="1"/>
</dbReference>
<dbReference type="PROSITE" id="PS51257">
    <property type="entry name" value="PROKAR_LIPOPROTEIN"/>
    <property type="match status" value="1"/>
</dbReference>
<comment type="caution">
    <text evidence="2">The sequence shown here is derived from an EMBL/GenBank/DDBJ whole genome shotgun (WGS) entry which is preliminary data.</text>
</comment>
<protein>
    <submittedName>
        <fullName evidence="2">Amidohydrolase</fullName>
    </submittedName>
</protein>